<accession>A0A842HNQ1</accession>
<dbReference type="RefSeq" id="WP_185778374.1">
    <property type="nucleotide sequence ID" value="NZ_JACJUU010000001.1"/>
</dbReference>
<dbReference type="Proteomes" id="UP000545386">
    <property type="component" value="Unassembled WGS sequence"/>
</dbReference>
<keyword evidence="2" id="KW-1185">Reference proteome</keyword>
<evidence type="ECO:0000313" key="1">
    <source>
        <dbReference type="EMBL" id="MBC2768535.1"/>
    </source>
</evidence>
<gene>
    <name evidence="1" type="ORF">GTU67_01230</name>
</gene>
<comment type="caution">
    <text evidence="1">The sequence shown here is derived from an EMBL/GenBank/DDBJ whole genome shotgun (WGS) entry which is preliminary data.</text>
</comment>
<name>A0A842HNQ1_9BURK</name>
<organism evidence="1 2">
    <name type="scientific">Pusillimonas minor</name>
    <dbReference type="NCBI Taxonomy" id="2697024"/>
    <lineage>
        <taxon>Bacteria</taxon>
        <taxon>Pseudomonadati</taxon>
        <taxon>Pseudomonadota</taxon>
        <taxon>Betaproteobacteria</taxon>
        <taxon>Burkholderiales</taxon>
        <taxon>Alcaligenaceae</taxon>
        <taxon>Pusillimonas</taxon>
    </lineage>
</organism>
<protein>
    <submittedName>
        <fullName evidence="1">Uncharacterized protein</fullName>
    </submittedName>
</protein>
<dbReference type="EMBL" id="JACJUU010000001">
    <property type="protein sequence ID" value="MBC2768535.1"/>
    <property type="molecule type" value="Genomic_DNA"/>
</dbReference>
<reference evidence="1 2" key="1">
    <citation type="submission" date="2020-08" db="EMBL/GenBank/DDBJ databases">
        <title>Paraeoetvoesia sp. YC-7-48 draft genome sequence.</title>
        <authorList>
            <person name="Yao L."/>
        </authorList>
    </citation>
    <scope>NUCLEOTIDE SEQUENCE [LARGE SCALE GENOMIC DNA]</scope>
    <source>
        <strain evidence="2">YC-7-48</strain>
    </source>
</reference>
<dbReference type="AlphaFoldDB" id="A0A842HNQ1"/>
<dbReference type="InterPro" id="IPR046035">
    <property type="entry name" value="DUF5993"/>
</dbReference>
<proteinExistence type="predicted"/>
<sequence length="52" mass="5838">MIMVLPFITLTIAIWLGMAGRRAACIWAWVVSFVIFAAWCNFHITDPLGLSL</sequence>
<evidence type="ECO:0000313" key="2">
    <source>
        <dbReference type="Proteomes" id="UP000545386"/>
    </source>
</evidence>
<dbReference type="Pfam" id="PF19455">
    <property type="entry name" value="DUF5993"/>
    <property type="match status" value="1"/>
</dbReference>